<evidence type="ECO:0000313" key="1">
    <source>
        <dbReference type="EMBL" id="KJF60873.1"/>
    </source>
</evidence>
<organism evidence="1 2">
    <name type="scientific">Coccidioides immitis (strain RS)</name>
    <name type="common">Valley fever fungus</name>
    <dbReference type="NCBI Taxonomy" id="246410"/>
    <lineage>
        <taxon>Eukaryota</taxon>
        <taxon>Fungi</taxon>
        <taxon>Dikarya</taxon>
        <taxon>Ascomycota</taxon>
        <taxon>Pezizomycotina</taxon>
        <taxon>Eurotiomycetes</taxon>
        <taxon>Eurotiomycetidae</taxon>
        <taxon>Onygenales</taxon>
        <taxon>Onygenaceae</taxon>
        <taxon>Coccidioides</taxon>
    </lineage>
</organism>
<name>A0A0D8JX69_COCIM</name>
<reference evidence="2" key="2">
    <citation type="journal article" date="2010" name="Genome Res.">
        <title>Population genomic sequencing of Coccidioides fungi reveals recent hybridization and transposon control.</title>
        <authorList>
            <person name="Neafsey D.E."/>
            <person name="Barker B.M."/>
            <person name="Sharpton T.J."/>
            <person name="Stajich J.E."/>
            <person name="Park D.J."/>
            <person name="Whiston E."/>
            <person name="Hung C.-Y."/>
            <person name="McMahan C."/>
            <person name="White J."/>
            <person name="Sykes S."/>
            <person name="Heiman D."/>
            <person name="Young S."/>
            <person name="Zeng Q."/>
            <person name="Abouelleil A."/>
            <person name="Aftuck L."/>
            <person name="Bessette D."/>
            <person name="Brown A."/>
            <person name="FitzGerald M."/>
            <person name="Lui A."/>
            <person name="Macdonald J.P."/>
            <person name="Priest M."/>
            <person name="Orbach M.J."/>
            <person name="Galgiani J.N."/>
            <person name="Kirkland T.N."/>
            <person name="Cole G.T."/>
            <person name="Birren B.W."/>
            <person name="Henn M.R."/>
            <person name="Taylor J.W."/>
            <person name="Rounsley S.D."/>
        </authorList>
    </citation>
    <scope>GENOME REANNOTATION</scope>
    <source>
        <strain evidence="2">RS</strain>
    </source>
</reference>
<keyword evidence="2" id="KW-1185">Reference proteome</keyword>
<proteinExistence type="predicted"/>
<evidence type="ECO:0000313" key="2">
    <source>
        <dbReference type="Proteomes" id="UP000001261"/>
    </source>
</evidence>
<dbReference type="InParanoid" id="A0A0D8JX69"/>
<reference evidence="2" key="1">
    <citation type="journal article" date="2009" name="Genome Res.">
        <title>Comparative genomic analyses of the human fungal pathogens Coccidioides and their relatives.</title>
        <authorList>
            <person name="Sharpton T.J."/>
            <person name="Stajich J.E."/>
            <person name="Rounsley S.D."/>
            <person name="Gardner M.J."/>
            <person name="Wortman J.R."/>
            <person name="Jordar V.S."/>
            <person name="Maiti R."/>
            <person name="Kodira C.D."/>
            <person name="Neafsey D.E."/>
            <person name="Zeng Q."/>
            <person name="Hung C.-Y."/>
            <person name="McMahan C."/>
            <person name="Muszewska A."/>
            <person name="Grynberg M."/>
            <person name="Mandel M.A."/>
            <person name="Kellner E.M."/>
            <person name="Barker B.M."/>
            <person name="Galgiani J.N."/>
            <person name="Orbach M.J."/>
            <person name="Kirkland T.N."/>
            <person name="Cole G.T."/>
            <person name="Henn M.R."/>
            <person name="Birren B.W."/>
            <person name="Taylor J.W."/>
        </authorList>
    </citation>
    <scope>NUCLEOTIDE SEQUENCE [LARGE SCALE GENOMIC DNA]</scope>
    <source>
        <strain evidence="2">RS</strain>
    </source>
</reference>
<dbReference type="AlphaFoldDB" id="A0A0D8JX69"/>
<protein>
    <submittedName>
        <fullName evidence="1">Uncharacterized protein</fullName>
    </submittedName>
</protein>
<dbReference type="KEGG" id="cim:CIMG_13292"/>
<dbReference type="GeneID" id="24164919"/>
<sequence>MDVLSQTIQGLLNRSMEISAAHKKPANNVPTAPRDVYTHAVLLRTIHDDSSALDHPPWNDVSRLTRVPAPKDRVAAAAAHSDRSSPVTFFESVRRRFSVRRGFAVTKPFFA</sequence>
<accession>A0A0D8JX69</accession>
<dbReference type="RefSeq" id="XP_004445140.1">
    <property type="nucleotide sequence ID" value="XM_004445083.1"/>
</dbReference>
<dbReference type="VEuPathDB" id="FungiDB:CIMG_13292"/>
<dbReference type="EMBL" id="GG704913">
    <property type="protein sequence ID" value="KJF60873.1"/>
    <property type="molecule type" value="Genomic_DNA"/>
</dbReference>
<dbReference type="Proteomes" id="UP000001261">
    <property type="component" value="Unassembled WGS sequence"/>
</dbReference>
<gene>
    <name evidence="1" type="ORF">CIMG_13292</name>
</gene>